<evidence type="ECO:0008006" key="3">
    <source>
        <dbReference type="Google" id="ProtNLM"/>
    </source>
</evidence>
<dbReference type="Proteomes" id="UP001180487">
    <property type="component" value="Unassembled WGS sequence"/>
</dbReference>
<evidence type="ECO:0000313" key="1">
    <source>
        <dbReference type="EMBL" id="MDR7378847.1"/>
    </source>
</evidence>
<accession>A0ABU2CBY0</accession>
<sequence>MRQPPPPHSVQDLLSSYFWSGDAIRSRSVGSAVLSGKVDVPAPPARLVADWERDISERLGLEPGDVEALPLPRARTRWPDYKLCVQAVADWTHSLGLQEVLASAEVALMACRGARYHHDGAQYGSAAFCNLFLSEDQGLDLHFPSAGLRIPLVKGTVVVFDTGQPHAVVDRRSTGFDVADFPPDRDCSQVFLTWELPIKNTDVARALGVCFDIDPATAAQLDEEQVWWNGAPASVCPSSGRWRQAG</sequence>
<dbReference type="RefSeq" id="WP_310375140.1">
    <property type="nucleotide sequence ID" value="NZ_JAVDXT010000003.1"/>
</dbReference>
<protein>
    <recommendedName>
        <fullName evidence="3">Aspartyl/asparaginy/proline hydroxylase domain-containing protein</fullName>
    </recommendedName>
</protein>
<evidence type="ECO:0000313" key="2">
    <source>
        <dbReference type="Proteomes" id="UP001180487"/>
    </source>
</evidence>
<name>A0ABU2CBY0_9BURK</name>
<comment type="caution">
    <text evidence="1">The sequence shown here is derived from an EMBL/GenBank/DDBJ whole genome shotgun (WGS) entry which is preliminary data.</text>
</comment>
<reference evidence="1 2" key="1">
    <citation type="submission" date="2023-07" db="EMBL/GenBank/DDBJ databases">
        <title>Sorghum-associated microbial communities from plants grown in Nebraska, USA.</title>
        <authorList>
            <person name="Schachtman D."/>
        </authorList>
    </citation>
    <scope>NUCLEOTIDE SEQUENCE [LARGE SCALE GENOMIC DNA]</scope>
    <source>
        <strain evidence="1 2">BE313</strain>
    </source>
</reference>
<proteinExistence type="predicted"/>
<keyword evidence="2" id="KW-1185">Reference proteome</keyword>
<dbReference type="EMBL" id="JAVDXT010000003">
    <property type="protein sequence ID" value="MDR7378847.1"/>
    <property type="molecule type" value="Genomic_DNA"/>
</dbReference>
<gene>
    <name evidence="1" type="ORF">J2X19_003541</name>
</gene>
<organism evidence="1 2">
    <name type="scientific">Rhodoferax ferrireducens</name>
    <dbReference type="NCBI Taxonomy" id="192843"/>
    <lineage>
        <taxon>Bacteria</taxon>
        <taxon>Pseudomonadati</taxon>
        <taxon>Pseudomonadota</taxon>
        <taxon>Betaproteobacteria</taxon>
        <taxon>Burkholderiales</taxon>
        <taxon>Comamonadaceae</taxon>
        <taxon>Rhodoferax</taxon>
    </lineage>
</organism>